<dbReference type="PIRSF" id="PIRSF000127">
    <property type="entry name" value="Xanthine_DH"/>
    <property type="match status" value="1"/>
</dbReference>
<dbReference type="InterPro" id="IPR012675">
    <property type="entry name" value="Beta-grasp_dom_sf"/>
</dbReference>
<keyword evidence="8" id="KW-0560">Oxidoreductase</keyword>
<evidence type="ECO:0000256" key="12">
    <source>
        <dbReference type="PIRSR" id="PIRSR000127-1"/>
    </source>
</evidence>
<feature type="binding site" evidence="13">
    <location>
        <position position="310"/>
    </location>
    <ligand>
        <name>FAD</name>
        <dbReference type="ChEBI" id="CHEBI:57692"/>
    </ligand>
</feature>
<dbReference type="GO" id="GO:0016491">
    <property type="term" value="F:oxidoreductase activity"/>
    <property type="evidence" value="ECO:0007669"/>
    <property type="project" value="UniProtKB-KW"/>
</dbReference>
<comment type="cofactor">
    <cofactor evidence="11">
        <name>[2Fe-2S] cluster</name>
        <dbReference type="ChEBI" id="CHEBI:190135"/>
    </cofactor>
</comment>
<keyword evidence="6 14" id="KW-0479">Metal-binding</keyword>
<feature type="binding site" evidence="14">
    <location>
        <position position="41"/>
    </location>
    <ligand>
        <name>[2Fe-2S] cluster</name>
        <dbReference type="ChEBI" id="CHEBI:190135"/>
        <label>1</label>
    </ligand>
</feature>
<evidence type="ECO:0000256" key="7">
    <source>
        <dbReference type="ARBA" id="ARBA00022827"/>
    </source>
</evidence>
<proteinExistence type="inferred from homology"/>
<evidence type="ECO:0000256" key="3">
    <source>
        <dbReference type="ARBA" id="ARBA00022505"/>
    </source>
</evidence>
<dbReference type="SUPFAM" id="SSF47741">
    <property type="entry name" value="CO dehydrogenase ISP C-domain like"/>
    <property type="match status" value="1"/>
</dbReference>
<dbReference type="FunFam" id="3.90.1170.50:FF:000001">
    <property type="entry name" value="Aldehyde oxidase 1"/>
    <property type="match status" value="1"/>
</dbReference>
<dbReference type="InterPro" id="IPR036884">
    <property type="entry name" value="2Fe-2S-bd_dom_sf"/>
</dbReference>
<dbReference type="Gene3D" id="3.10.20.30">
    <property type="match status" value="1"/>
</dbReference>
<evidence type="ECO:0000256" key="2">
    <source>
        <dbReference type="ARBA" id="ARBA00006849"/>
    </source>
</evidence>
<dbReference type="Pfam" id="PF02738">
    <property type="entry name" value="MoCoBD_1"/>
    <property type="match status" value="1"/>
</dbReference>
<dbReference type="SUPFAM" id="SSF56176">
    <property type="entry name" value="FAD-binding/transporter-associated domain-like"/>
    <property type="match status" value="1"/>
</dbReference>
<dbReference type="Pfam" id="PF00941">
    <property type="entry name" value="FAD_binding_5"/>
    <property type="match status" value="1"/>
</dbReference>
<keyword evidence="10 14" id="KW-0411">Iron-sulfur</keyword>
<comment type="similarity">
    <text evidence="2">Belongs to the xanthine dehydrogenase family.</text>
</comment>
<evidence type="ECO:0000256" key="6">
    <source>
        <dbReference type="ARBA" id="ARBA00022723"/>
    </source>
</evidence>
<feature type="binding site" evidence="13">
    <location>
        <position position="368"/>
    </location>
    <ligand>
        <name>FAD</name>
        <dbReference type="ChEBI" id="CHEBI:57692"/>
    </ligand>
</feature>
<evidence type="ECO:0000256" key="5">
    <source>
        <dbReference type="ARBA" id="ARBA00022714"/>
    </source>
</evidence>
<dbReference type="InterPro" id="IPR016169">
    <property type="entry name" value="FAD-bd_PCMH_sub2"/>
</dbReference>
<dbReference type="Pfam" id="PF20256">
    <property type="entry name" value="MoCoBD_2"/>
    <property type="match status" value="1"/>
</dbReference>
<dbReference type="InterPro" id="IPR036010">
    <property type="entry name" value="2Fe-2S_ferredoxin-like_sf"/>
</dbReference>
<evidence type="ECO:0000256" key="1">
    <source>
        <dbReference type="ARBA" id="ARBA00001974"/>
    </source>
</evidence>
<dbReference type="FunFam" id="3.30.365.10:FF:000002">
    <property type="entry name" value="Xanthine dehydrogenase oxidase"/>
    <property type="match status" value="1"/>
</dbReference>
<dbReference type="SMART" id="SM01008">
    <property type="entry name" value="Ald_Xan_dh_C"/>
    <property type="match status" value="1"/>
</dbReference>
<keyword evidence="9 14" id="KW-0408">Iron</keyword>
<accession>A0A8W8N946</accession>
<evidence type="ECO:0000256" key="8">
    <source>
        <dbReference type="ARBA" id="ARBA00023002"/>
    </source>
</evidence>
<evidence type="ECO:0000256" key="9">
    <source>
        <dbReference type="ARBA" id="ARBA00023004"/>
    </source>
</evidence>
<keyword evidence="4" id="KW-0285">Flavoprotein</keyword>
<dbReference type="InterPro" id="IPR000674">
    <property type="entry name" value="Ald_Oxase/Xan_DH_a/b"/>
</dbReference>
<dbReference type="Gene3D" id="3.30.465.10">
    <property type="match status" value="1"/>
</dbReference>
<dbReference type="Proteomes" id="UP000005408">
    <property type="component" value="Unassembled WGS sequence"/>
</dbReference>
<evidence type="ECO:0000256" key="11">
    <source>
        <dbReference type="ARBA" id="ARBA00034078"/>
    </source>
</evidence>
<dbReference type="InterPro" id="IPR016166">
    <property type="entry name" value="FAD-bd_PCMH"/>
</dbReference>
<evidence type="ECO:0000313" key="17">
    <source>
        <dbReference type="Proteomes" id="UP000005408"/>
    </source>
</evidence>
<dbReference type="InterPro" id="IPR008274">
    <property type="entry name" value="AldOxase/xan_DH_MoCoBD1"/>
</dbReference>
<evidence type="ECO:0000256" key="4">
    <source>
        <dbReference type="ARBA" id="ARBA00022630"/>
    </source>
</evidence>
<reference evidence="16" key="1">
    <citation type="submission" date="2022-08" db="UniProtKB">
        <authorList>
            <consortium name="EnsemblMetazoa"/>
        </authorList>
    </citation>
    <scope>IDENTIFICATION</scope>
    <source>
        <strain evidence="16">05x7-T-G4-1.051#20</strain>
    </source>
</reference>
<feature type="active site" description="Proton acceptor" evidence="12">
    <location>
        <position position="1179"/>
    </location>
</feature>
<protein>
    <recommendedName>
        <fullName evidence="15">FAD-binding PCMH-type domain-containing protein</fullName>
    </recommendedName>
</protein>
<dbReference type="SUPFAM" id="SSF54292">
    <property type="entry name" value="2Fe-2S ferredoxin-like"/>
    <property type="match status" value="1"/>
</dbReference>
<keyword evidence="17" id="KW-1185">Reference proteome</keyword>
<dbReference type="GO" id="GO:0071949">
    <property type="term" value="F:FAD binding"/>
    <property type="evidence" value="ECO:0007669"/>
    <property type="project" value="InterPro"/>
</dbReference>
<keyword evidence="5 14" id="KW-0001">2Fe-2S</keyword>
<dbReference type="GO" id="GO:0051537">
    <property type="term" value="F:2 iron, 2 sulfur cluster binding"/>
    <property type="evidence" value="ECO:0007669"/>
    <property type="project" value="UniProtKB-KW"/>
</dbReference>
<dbReference type="Pfam" id="PF01799">
    <property type="entry name" value="Fer2_2"/>
    <property type="match status" value="1"/>
</dbReference>
<sequence length="1229" mass="134850">MVRLTGSKNACGQGNCGACSVLLSEFDHKSQTIRHVTVNSCITPLFYVHGCAVTTVEGIGTSRDGLHPVQKSLVQMHGIQCRFCTPGMVVSLCCLLRNNPTPTKADVERAIEGNLCRCTGYRPILESMSPFAVCPMGAKCCKNKSNKLDTNDTEPEARPIDPTQDSIFPPPLMKWHLKDTLSISYGHTTWIVPCKLEQLRTVWTEHPTAQFVAGATAVGATTNHDGGPIIFISCHRVEELQAISVNDKKLEFGAAVTFTKMEDHIRKLEIEGAKPVVSAFLACIQSLASDQLRNVATIGGHLACRMDGLDMIPLLFALNATVHLMDHTGKRRDLTVEEYLSNEQTGKELILNIQVPLDNKVKFVGFYKTPRKRPVGSAGTTTALVLDTGGHFIAYLEGLSPKIIKLDVFSYLPETERTIQSLSLDKFDRILRKRLSEEKAETRDDLVNLSAGVLQKFQAVVNEQTTPEAESPHSELPIHCRSDIIFDEVPDSQPQTDPVWRPLPQTTAEDLVSGQAMFIDDMPSYQNELHLCLVLGKRARAKLVHVDWSAVKACPGVVDWIDHTSLNGRNMWGIMAADEEIFASKEVVYWGQPIGAVVAESREQATHAAEKVRIDYEEMQPVLTIEDAVKLESFIEGAVVIERGDGTEGFLRSNQVVEGTIGTGAQEHLYLETNGAIGVPKREQHEIEMFVTHQAPTFIQKSIASCLGIPFNRVIVRHKRTGGAFGGKESQPVKICVPVALAAQRTGRPVRGILTREQDMAITGKRHPYQFQYKIGFSKDGVLQALEVKVYSNAGCSRDVSLEVLDCTLNFIEGCYAIPNVKIEGRLCKTNTVSNTSFRGFGIPQAYVAMETIIDHVAHVLKIGSKQIQEINFAKSGFVPFTKLPLQDETIVEAWNQCQRQANYLQKEADVIAFNEKHSYKKRGIAMMAIRFQMGYPVSLLNQSTALVHVYLDGSVSLSHGGCEIGQGLNMKIQQIASRALSVPLSKIHIAENSTNTVANATATVGSCTTDLVGAAVLNACGEITNRLQPFKEKKPNASWEELIIDAYLNRISLSVMAQGRPGDGGVYYYTYGAGCSTVEIDCLTGEHKVLSTDIVMDVGRSLNPGIDVGQIEGAFMQGYGMMAVEEWTLNDRGEVESKNPSRYRVPDVGNLPRDFNVTLLSDSPNKQAIVYSSKGIGEPPLLLATTVHKALRAAILSARKDRSLSAFVQLDTPVTPAKIRQACTIGCI</sequence>
<feature type="binding site" evidence="14">
    <location>
        <position position="19"/>
    </location>
    <ligand>
        <name>[2Fe-2S] cluster</name>
        <dbReference type="ChEBI" id="CHEBI:190135"/>
        <label>1</label>
    </ligand>
</feature>
<evidence type="ECO:0000256" key="13">
    <source>
        <dbReference type="PIRSR" id="PIRSR000127-2"/>
    </source>
</evidence>
<dbReference type="InterPro" id="IPR036856">
    <property type="entry name" value="Ald_Oxase/Xan_DH_a/b_sf"/>
</dbReference>
<dbReference type="Gene3D" id="1.10.150.120">
    <property type="entry name" value="[2Fe-2S]-binding domain"/>
    <property type="match status" value="1"/>
</dbReference>
<comment type="cofactor">
    <cofactor evidence="1 13">
        <name>FAD</name>
        <dbReference type="ChEBI" id="CHEBI:57692"/>
    </cofactor>
</comment>
<feature type="binding site" evidence="14">
    <location>
        <position position="84"/>
    </location>
    <ligand>
        <name>[2Fe-2S] cluster</name>
        <dbReference type="ChEBI" id="CHEBI:190135"/>
        <label>2</label>
    </ligand>
</feature>
<organism evidence="16 17">
    <name type="scientific">Magallana gigas</name>
    <name type="common">Pacific oyster</name>
    <name type="synonym">Crassostrea gigas</name>
    <dbReference type="NCBI Taxonomy" id="29159"/>
    <lineage>
        <taxon>Eukaryota</taxon>
        <taxon>Metazoa</taxon>
        <taxon>Spiralia</taxon>
        <taxon>Lophotrochozoa</taxon>
        <taxon>Mollusca</taxon>
        <taxon>Bivalvia</taxon>
        <taxon>Autobranchia</taxon>
        <taxon>Pteriomorphia</taxon>
        <taxon>Ostreida</taxon>
        <taxon>Ostreoidea</taxon>
        <taxon>Ostreidae</taxon>
        <taxon>Magallana</taxon>
    </lineage>
</organism>
<dbReference type="InterPro" id="IPR006058">
    <property type="entry name" value="2Fe2S_fd_BS"/>
</dbReference>
<dbReference type="PANTHER" id="PTHR45444">
    <property type="entry name" value="XANTHINE DEHYDROGENASE"/>
    <property type="match status" value="1"/>
</dbReference>
<dbReference type="InterPro" id="IPR036318">
    <property type="entry name" value="FAD-bd_PCMH-like_sf"/>
</dbReference>
<dbReference type="EnsemblMetazoa" id="G5148.1">
    <property type="protein sequence ID" value="G5148.1:cds"/>
    <property type="gene ID" value="G5148"/>
</dbReference>
<dbReference type="PROSITE" id="PS51387">
    <property type="entry name" value="FAD_PCMH"/>
    <property type="match status" value="1"/>
</dbReference>
<feature type="binding site" evidence="13">
    <location>
        <position position="841"/>
    </location>
    <ligand>
        <name>substrate</name>
    </ligand>
</feature>
<dbReference type="SUPFAM" id="SSF56003">
    <property type="entry name" value="Molybdenum cofactor-binding domain"/>
    <property type="match status" value="1"/>
</dbReference>
<feature type="binding site" evidence="14">
    <location>
        <position position="118"/>
    </location>
    <ligand>
        <name>[2Fe-2S] cluster</name>
        <dbReference type="ChEBI" id="CHEBI:190135"/>
        <label>2</label>
    </ligand>
</feature>
<keyword evidence="3 14" id="KW-0500">Molybdenum</keyword>
<feature type="binding site" evidence="14">
    <location>
        <position position="16"/>
    </location>
    <ligand>
        <name>[2Fe-2S] cluster</name>
        <dbReference type="ChEBI" id="CHEBI:190135"/>
        <label>1</label>
    </ligand>
</feature>
<dbReference type="InterPro" id="IPR037165">
    <property type="entry name" value="AldOxase/xan_DH_Mopterin-bd_sf"/>
</dbReference>
<feature type="binding site" evidence="14">
    <location>
        <position position="1006"/>
    </location>
    <ligand>
        <name>Mo-molybdopterin</name>
        <dbReference type="ChEBI" id="CHEBI:71302"/>
    </ligand>
    <ligandPart>
        <name>Mo</name>
        <dbReference type="ChEBI" id="CHEBI:28685"/>
    </ligandPart>
</feature>
<feature type="binding site" evidence="14">
    <location>
        <position position="116"/>
    </location>
    <ligand>
        <name>[2Fe-2S] cluster</name>
        <dbReference type="ChEBI" id="CHEBI:190135"/>
        <label>2</label>
    </ligand>
</feature>
<feature type="binding site" evidence="14">
    <location>
        <position position="725"/>
    </location>
    <ligand>
        <name>Mo-molybdopterin</name>
        <dbReference type="ChEBI" id="CHEBI:71302"/>
    </ligand>
    <ligandPart>
        <name>Mo</name>
        <dbReference type="ChEBI" id="CHEBI:28685"/>
    </ligandPart>
</feature>
<dbReference type="InterPro" id="IPR002346">
    <property type="entry name" value="Mopterin_DH_FAD-bd"/>
</dbReference>
<feature type="binding site" evidence="13">
    <location>
        <position position="729"/>
    </location>
    <ligand>
        <name>substrate</name>
    </ligand>
</feature>
<comment type="cofactor">
    <cofactor evidence="14">
        <name>Mo-molybdopterin</name>
        <dbReference type="ChEBI" id="CHEBI:71302"/>
    </cofactor>
    <text evidence="14">Binds 1 Mo-molybdopterin (Mo-MPT) cofactor per subunit.</text>
</comment>
<name>A0A8W8N946_MAGGI</name>
<dbReference type="GO" id="GO:0005506">
    <property type="term" value="F:iron ion binding"/>
    <property type="evidence" value="ECO:0007669"/>
    <property type="project" value="InterPro"/>
</dbReference>
<dbReference type="Gene3D" id="3.30.365.10">
    <property type="entry name" value="Aldehyde oxidase/xanthine dehydrogenase, molybdopterin binding domain"/>
    <property type="match status" value="4"/>
</dbReference>
<dbReference type="AlphaFoldDB" id="A0A8W8N946"/>
<feature type="binding site" evidence="14">
    <location>
        <position position="839"/>
    </location>
    <ligand>
        <name>Mo-molybdopterin</name>
        <dbReference type="ChEBI" id="CHEBI:71302"/>
    </ligand>
    <ligandPart>
        <name>Mo</name>
        <dbReference type="ChEBI" id="CHEBI:28685"/>
    </ligandPart>
</feature>
<dbReference type="Gene3D" id="3.30.43.10">
    <property type="entry name" value="Uridine Diphospho-n-acetylenolpyruvylglucosamine Reductase, domain 2"/>
    <property type="match status" value="1"/>
</dbReference>
<comment type="cofactor">
    <cofactor evidence="14">
        <name>[2Fe-2S] cluster</name>
        <dbReference type="ChEBI" id="CHEBI:190135"/>
    </cofactor>
    <text evidence="14">Binds 2 [2Fe-2S] clusters.</text>
</comment>
<feature type="binding site" evidence="14">
    <location>
        <position position="694"/>
    </location>
    <ligand>
        <name>Mo-molybdopterin</name>
        <dbReference type="ChEBI" id="CHEBI:71302"/>
    </ligand>
    <ligandPart>
        <name>Mo</name>
        <dbReference type="ChEBI" id="CHEBI:28685"/>
    </ligandPart>
</feature>
<evidence type="ECO:0000256" key="10">
    <source>
        <dbReference type="ARBA" id="ARBA00023014"/>
    </source>
</evidence>
<dbReference type="PROSITE" id="PS00197">
    <property type="entry name" value="2FE2S_FER_1"/>
    <property type="match status" value="1"/>
</dbReference>
<dbReference type="InterPro" id="IPR016167">
    <property type="entry name" value="FAD-bd_PCMH_sub1"/>
</dbReference>
<feature type="domain" description="FAD-binding PCMH-type" evidence="15">
    <location>
        <begin position="183"/>
        <end position="360"/>
    </location>
</feature>
<evidence type="ECO:0000313" key="16">
    <source>
        <dbReference type="EnsemblMetazoa" id="G5148.1:cds"/>
    </source>
</evidence>
<dbReference type="Gene3D" id="3.90.1170.50">
    <property type="entry name" value="Aldehyde oxidase/xanthine dehydrogenase, a/b hammerhead"/>
    <property type="match status" value="1"/>
</dbReference>
<dbReference type="FunFam" id="3.30.365.10:FF:000001">
    <property type="entry name" value="Xanthine dehydrogenase oxidase"/>
    <property type="match status" value="1"/>
</dbReference>
<dbReference type="InterPro" id="IPR002888">
    <property type="entry name" value="2Fe-2S-bd"/>
</dbReference>
<dbReference type="InterPro" id="IPR046867">
    <property type="entry name" value="AldOxase/xan_DH_MoCoBD2"/>
</dbReference>
<evidence type="ECO:0000259" key="15">
    <source>
        <dbReference type="PROSITE" id="PS51387"/>
    </source>
</evidence>
<dbReference type="InterPro" id="IPR016208">
    <property type="entry name" value="Ald_Oxase/xanthine_DH-like"/>
</dbReference>
<feature type="binding site" evidence="14">
    <location>
        <position position="81"/>
    </location>
    <ligand>
        <name>[2Fe-2S] cluster</name>
        <dbReference type="ChEBI" id="CHEBI:190135"/>
        <label>2</label>
    </ligand>
</feature>
<dbReference type="PANTHER" id="PTHR45444:SF3">
    <property type="entry name" value="XANTHINE DEHYDROGENASE"/>
    <property type="match status" value="1"/>
</dbReference>
<dbReference type="SUPFAM" id="SSF54665">
    <property type="entry name" value="CO dehydrogenase molybdoprotein N-domain-like"/>
    <property type="match status" value="1"/>
</dbReference>
<feature type="binding site" evidence="14">
    <location>
        <position position="11"/>
    </location>
    <ligand>
        <name>[2Fe-2S] cluster</name>
        <dbReference type="ChEBI" id="CHEBI:190135"/>
        <label>1</label>
    </ligand>
</feature>
<dbReference type="Pfam" id="PF01315">
    <property type="entry name" value="Ald_Xan_dh_C"/>
    <property type="match status" value="1"/>
</dbReference>
<evidence type="ECO:0000256" key="14">
    <source>
        <dbReference type="PIRSR" id="PIRSR000127-3"/>
    </source>
</evidence>
<keyword evidence="7 13" id="KW-0274">FAD</keyword>